<dbReference type="Proteomes" id="UP001281410">
    <property type="component" value="Unassembled WGS sequence"/>
</dbReference>
<keyword evidence="3" id="KW-1185">Reference proteome</keyword>
<proteinExistence type="predicted"/>
<evidence type="ECO:0000256" key="1">
    <source>
        <dbReference type="SAM" id="MobiDB-lite"/>
    </source>
</evidence>
<reference evidence="2" key="1">
    <citation type="journal article" date="2023" name="Plant J.">
        <title>Genome sequences and population genomics provide insights into the demographic history, inbreeding, and mutation load of two 'living fossil' tree species of Dipteronia.</title>
        <authorList>
            <person name="Feng Y."/>
            <person name="Comes H.P."/>
            <person name="Chen J."/>
            <person name="Zhu S."/>
            <person name="Lu R."/>
            <person name="Zhang X."/>
            <person name="Li P."/>
            <person name="Qiu J."/>
            <person name="Olsen K.M."/>
            <person name="Qiu Y."/>
        </authorList>
    </citation>
    <scope>NUCLEOTIDE SEQUENCE</scope>
    <source>
        <strain evidence="2">NBL</strain>
    </source>
</reference>
<dbReference type="AlphaFoldDB" id="A0AAE0AN89"/>
<protein>
    <submittedName>
        <fullName evidence="2">Uncharacterized protein</fullName>
    </submittedName>
</protein>
<accession>A0AAE0AN89</accession>
<evidence type="ECO:0000313" key="2">
    <source>
        <dbReference type="EMBL" id="KAK3221027.1"/>
    </source>
</evidence>
<comment type="caution">
    <text evidence="2">The sequence shown here is derived from an EMBL/GenBank/DDBJ whole genome shotgun (WGS) entry which is preliminary data.</text>
</comment>
<feature type="region of interest" description="Disordered" evidence="1">
    <location>
        <begin position="1"/>
        <end position="25"/>
    </location>
</feature>
<name>A0AAE0AN89_9ROSI</name>
<evidence type="ECO:0000313" key="3">
    <source>
        <dbReference type="Proteomes" id="UP001281410"/>
    </source>
</evidence>
<dbReference type="EMBL" id="JANJYJ010000004">
    <property type="protein sequence ID" value="KAK3221027.1"/>
    <property type="molecule type" value="Genomic_DNA"/>
</dbReference>
<gene>
    <name evidence="2" type="ORF">Dsin_014997</name>
</gene>
<sequence>MARGVSSSCDGDIVESGGGGSNSIGFRNRRVRRYFYYETLSQSSSSSDGYDNDDDKVDIFFGTNDIEELNDVIYKEDVIEAYRRECAMKSFRRKQKGGWSSIFQCFEFLKAVFCIPRRDG</sequence>
<organism evidence="2 3">
    <name type="scientific">Dipteronia sinensis</name>
    <dbReference type="NCBI Taxonomy" id="43782"/>
    <lineage>
        <taxon>Eukaryota</taxon>
        <taxon>Viridiplantae</taxon>
        <taxon>Streptophyta</taxon>
        <taxon>Embryophyta</taxon>
        <taxon>Tracheophyta</taxon>
        <taxon>Spermatophyta</taxon>
        <taxon>Magnoliopsida</taxon>
        <taxon>eudicotyledons</taxon>
        <taxon>Gunneridae</taxon>
        <taxon>Pentapetalae</taxon>
        <taxon>rosids</taxon>
        <taxon>malvids</taxon>
        <taxon>Sapindales</taxon>
        <taxon>Sapindaceae</taxon>
        <taxon>Hippocastanoideae</taxon>
        <taxon>Acereae</taxon>
        <taxon>Dipteronia</taxon>
    </lineage>
</organism>